<accession>A0A3M9MSN0</accession>
<keyword evidence="4 10" id="KW-0547">Nucleotide-binding</keyword>
<comment type="subunit">
    <text evidence="1 10">Homodimer.</text>
</comment>
<dbReference type="Gene3D" id="3.40.50.620">
    <property type="entry name" value="HUPs"/>
    <property type="match status" value="1"/>
</dbReference>
<name>A0A3M9MSN0_9BACT</name>
<gene>
    <name evidence="10" type="primary">tyrS</name>
    <name evidence="13" type="ORF">EFA69_19300</name>
</gene>
<keyword evidence="2 10" id="KW-0963">Cytoplasm</keyword>
<dbReference type="GO" id="GO:0004831">
    <property type="term" value="F:tyrosine-tRNA ligase activity"/>
    <property type="evidence" value="ECO:0007669"/>
    <property type="project" value="UniProtKB-UniRule"/>
</dbReference>
<dbReference type="HAMAP" id="MF_02007">
    <property type="entry name" value="Tyr_tRNA_synth_type2"/>
    <property type="match status" value="1"/>
</dbReference>
<dbReference type="EMBL" id="RJJE01000017">
    <property type="protein sequence ID" value="RNI28215.1"/>
    <property type="molecule type" value="Genomic_DNA"/>
</dbReference>
<dbReference type="GO" id="GO:0005829">
    <property type="term" value="C:cytosol"/>
    <property type="evidence" value="ECO:0007669"/>
    <property type="project" value="TreeGrafter"/>
</dbReference>
<dbReference type="Gene3D" id="1.10.240.10">
    <property type="entry name" value="Tyrosyl-Transfer RNA Synthetase"/>
    <property type="match status" value="1"/>
</dbReference>
<feature type="short sequence motif" description="'KMSKS' region" evidence="10">
    <location>
        <begin position="229"/>
        <end position="233"/>
    </location>
</feature>
<dbReference type="EC" id="6.1.1.1" evidence="10"/>
<dbReference type="PANTHER" id="PTHR11766">
    <property type="entry name" value="TYROSYL-TRNA SYNTHETASE"/>
    <property type="match status" value="1"/>
</dbReference>
<keyword evidence="6 11" id="KW-0694">RNA-binding</keyword>
<evidence type="ECO:0000256" key="11">
    <source>
        <dbReference type="PROSITE-ProRule" id="PRU00182"/>
    </source>
</evidence>
<dbReference type="InterPro" id="IPR024088">
    <property type="entry name" value="Tyr-tRNA-ligase_bac-type"/>
</dbReference>
<evidence type="ECO:0000313" key="14">
    <source>
        <dbReference type="Proteomes" id="UP000271010"/>
    </source>
</evidence>
<dbReference type="NCBIfam" id="TIGR00234">
    <property type="entry name" value="tyrS"/>
    <property type="match status" value="1"/>
</dbReference>
<dbReference type="AlphaFoldDB" id="A0A3M9MSN0"/>
<dbReference type="PANTHER" id="PTHR11766:SF1">
    <property type="entry name" value="TYROSINE--TRNA LIGASE"/>
    <property type="match status" value="1"/>
</dbReference>
<evidence type="ECO:0000256" key="1">
    <source>
        <dbReference type="ARBA" id="ARBA00011738"/>
    </source>
</evidence>
<dbReference type="InterPro" id="IPR024108">
    <property type="entry name" value="Tyr-tRNA-ligase_bac_2"/>
</dbReference>
<dbReference type="GO" id="GO:0006437">
    <property type="term" value="P:tyrosyl-tRNA aminoacylation"/>
    <property type="evidence" value="ECO:0007669"/>
    <property type="project" value="UniProtKB-UniRule"/>
</dbReference>
<dbReference type="FunFam" id="3.40.50.620:FF:000061">
    <property type="entry name" value="Tyrosine--tRNA ligase"/>
    <property type="match status" value="1"/>
</dbReference>
<reference evidence="13 14" key="1">
    <citation type="submission" date="2018-11" db="EMBL/GenBank/DDBJ databases">
        <title>Rufibacter latericius sp. nov., isolated from water in Baiyang Lake.</title>
        <authorList>
            <person name="Yang Y."/>
        </authorList>
    </citation>
    <scope>NUCLEOTIDE SEQUENCE [LARGE SCALE GENOMIC DNA]</scope>
    <source>
        <strain evidence="13 14">MCC P1</strain>
    </source>
</reference>
<comment type="catalytic activity">
    <reaction evidence="9 10">
        <text>tRNA(Tyr) + L-tyrosine + ATP = L-tyrosyl-tRNA(Tyr) + AMP + diphosphate + H(+)</text>
        <dbReference type="Rhea" id="RHEA:10220"/>
        <dbReference type="Rhea" id="RHEA-COMP:9706"/>
        <dbReference type="Rhea" id="RHEA-COMP:9707"/>
        <dbReference type="ChEBI" id="CHEBI:15378"/>
        <dbReference type="ChEBI" id="CHEBI:30616"/>
        <dbReference type="ChEBI" id="CHEBI:33019"/>
        <dbReference type="ChEBI" id="CHEBI:58315"/>
        <dbReference type="ChEBI" id="CHEBI:78442"/>
        <dbReference type="ChEBI" id="CHEBI:78536"/>
        <dbReference type="ChEBI" id="CHEBI:456215"/>
        <dbReference type="EC" id="6.1.1.1"/>
    </reaction>
</comment>
<dbReference type="InterPro" id="IPR036986">
    <property type="entry name" value="S4_RNA-bd_sf"/>
</dbReference>
<sequence>MHTEDSIALLRENVEIFLPYQALEEKLALVRQENRPLRIKLGFDPTAPDLHLGHAVVLKKLKQFQELGHTVVIIIGDFTARIGDPTGKNKSRPPLSAPQVLENAQTYVKQLSKILDVEKCQIRYNSEWLGAMDMTETIRLLSQVTLAQILQRTDFSNRFQNNMPISMHELVYPLLQGFDSLQIHADLEMGGTDQLFNCSMGRQLQESQGAPGQAVLCMPLLKGIDGSAKMSKSEGNIIGLTDAPQEMFGKIMSIPDALLPEYLHLVTDFTPSEKQALLAKLEQGENPMNLKKRIGTNIVTQYHSAEAAAGAQEFFQKQVQSKGFTEKEFTTVGLASLPLDTAQPLRLLDLCKALKPQESNSNLKRLIEAGSVLVNGDKILNAQSLVQVENTTLKIRIGKRGFFEVVPQ</sequence>
<comment type="function">
    <text evidence="10">Catalyzes the attachment of tyrosine to tRNA(Tyr) in a two-step reaction: tyrosine is first activated by ATP to form Tyr-AMP and then transferred to the acceptor end of tRNA(Tyr).</text>
</comment>
<feature type="binding site" evidence="10">
    <location>
        <position position="232"/>
    </location>
    <ligand>
        <name>ATP</name>
        <dbReference type="ChEBI" id="CHEBI:30616"/>
    </ligand>
</feature>
<evidence type="ECO:0000256" key="7">
    <source>
        <dbReference type="ARBA" id="ARBA00022917"/>
    </source>
</evidence>
<dbReference type="Proteomes" id="UP000271010">
    <property type="component" value="Unassembled WGS sequence"/>
</dbReference>
<evidence type="ECO:0000256" key="5">
    <source>
        <dbReference type="ARBA" id="ARBA00022840"/>
    </source>
</evidence>
<feature type="domain" description="RNA-binding S4" evidence="12">
    <location>
        <begin position="346"/>
        <end position="389"/>
    </location>
</feature>
<dbReference type="CDD" id="cd00805">
    <property type="entry name" value="TyrRS_core"/>
    <property type="match status" value="1"/>
</dbReference>
<dbReference type="GO" id="GO:0005524">
    <property type="term" value="F:ATP binding"/>
    <property type="evidence" value="ECO:0007669"/>
    <property type="project" value="UniProtKB-UniRule"/>
</dbReference>
<evidence type="ECO:0000256" key="6">
    <source>
        <dbReference type="ARBA" id="ARBA00022884"/>
    </source>
</evidence>
<dbReference type="RefSeq" id="WP_123134683.1">
    <property type="nucleotide sequence ID" value="NZ_RJJE01000017.1"/>
</dbReference>
<keyword evidence="3 10" id="KW-0436">Ligase</keyword>
<comment type="caution">
    <text evidence="13">The sequence shown here is derived from an EMBL/GenBank/DDBJ whole genome shotgun (WGS) entry which is preliminary data.</text>
</comment>
<dbReference type="Pfam" id="PF01479">
    <property type="entry name" value="S4"/>
    <property type="match status" value="1"/>
</dbReference>
<keyword evidence="14" id="KW-1185">Reference proteome</keyword>
<evidence type="ECO:0000256" key="10">
    <source>
        <dbReference type="HAMAP-Rule" id="MF_02007"/>
    </source>
</evidence>
<evidence type="ECO:0000256" key="3">
    <source>
        <dbReference type="ARBA" id="ARBA00022598"/>
    </source>
</evidence>
<dbReference type="OrthoDB" id="9804243at2"/>
<dbReference type="InterPro" id="IPR002305">
    <property type="entry name" value="aa-tRNA-synth_Ic"/>
</dbReference>
<dbReference type="InterPro" id="IPR002307">
    <property type="entry name" value="Tyr-tRNA-ligase"/>
</dbReference>
<proteinExistence type="inferred from homology"/>
<dbReference type="Pfam" id="PF00579">
    <property type="entry name" value="tRNA-synt_1b"/>
    <property type="match status" value="1"/>
</dbReference>
<dbReference type="PROSITE" id="PS00178">
    <property type="entry name" value="AA_TRNA_LIGASE_I"/>
    <property type="match status" value="1"/>
</dbReference>
<comment type="similarity">
    <text evidence="10">Belongs to the class-I aminoacyl-tRNA synthetase family. TyrS type 2 subfamily.</text>
</comment>
<dbReference type="SUPFAM" id="SSF55174">
    <property type="entry name" value="Alpha-L RNA-binding motif"/>
    <property type="match status" value="1"/>
</dbReference>
<evidence type="ECO:0000256" key="2">
    <source>
        <dbReference type="ARBA" id="ARBA00022490"/>
    </source>
</evidence>
<dbReference type="GO" id="GO:0003723">
    <property type="term" value="F:RNA binding"/>
    <property type="evidence" value="ECO:0007669"/>
    <property type="project" value="UniProtKB-KW"/>
</dbReference>
<evidence type="ECO:0000313" key="13">
    <source>
        <dbReference type="EMBL" id="RNI28215.1"/>
    </source>
</evidence>
<evidence type="ECO:0000256" key="4">
    <source>
        <dbReference type="ARBA" id="ARBA00022741"/>
    </source>
</evidence>
<dbReference type="InterPro" id="IPR014729">
    <property type="entry name" value="Rossmann-like_a/b/a_fold"/>
</dbReference>
<organism evidence="13 14">
    <name type="scientific">Rufibacter immobilis</name>
    <dbReference type="NCBI Taxonomy" id="1348778"/>
    <lineage>
        <taxon>Bacteria</taxon>
        <taxon>Pseudomonadati</taxon>
        <taxon>Bacteroidota</taxon>
        <taxon>Cytophagia</taxon>
        <taxon>Cytophagales</taxon>
        <taxon>Hymenobacteraceae</taxon>
        <taxon>Rufibacter</taxon>
    </lineage>
</organism>
<protein>
    <recommendedName>
        <fullName evidence="10">Tyrosine--tRNA ligase</fullName>
        <ecNumber evidence="10">6.1.1.1</ecNumber>
    </recommendedName>
    <alternativeName>
        <fullName evidence="10">Tyrosyl-tRNA synthetase</fullName>
        <shortName evidence="10">TyrRS</shortName>
    </alternativeName>
</protein>
<comment type="subcellular location">
    <subcellularLocation>
        <location evidence="10">Cytoplasm</location>
    </subcellularLocation>
</comment>
<keyword evidence="7 10" id="KW-0648">Protein biosynthesis</keyword>
<dbReference type="SUPFAM" id="SSF52374">
    <property type="entry name" value="Nucleotidylyl transferase"/>
    <property type="match status" value="1"/>
</dbReference>
<keyword evidence="8 10" id="KW-0030">Aminoacyl-tRNA synthetase</keyword>
<dbReference type="InterPro" id="IPR001412">
    <property type="entry name" value="aa-tRNA-synth_I_CS"/>
</dbReference>
<feature type="short sequence motif" description="'HIGH' region" evidence="10">
    <location>
        <begin position="45"/>
        <end position="54"/>
    </location>
</feature>
<evidence type="ECO:0000256" key="8">
    <source>
        <dbReference type="ARBA" id="ARBA00023146"/>
    </source>
</evidence>
<dbReference type="PRINTS" id="PR01040">
    <property type="entry name" value="TRNASYNTHTYR"/>
</dbReference>
<dbReference type="CDD" id="cd00165">
    <property type="entry name" value="S4"/>
    <property type="match status" value="1"/>
</dbReference>
<dbReference type="Gene3D" id="3.10.290.10">
    <property type="entry name" value="RNA-binding S4 domain"/>
    <property type="match status" value="1"/>
</dbReference>
<keyword evidence="5 10" id="KW-0067">ATP-binding</keyword>
<dbReference type="PROSITE" id="PS50889">
    <property type="entry name" value="S4"/>
    <property type="match status" value="1"/>
</dbReference>
<dbReference type="InterPro" id="IPR002942">
    <property type="entry name" value="S4_RNA-bd"/>
</dbReference>
<evidence type="ECO:0000259" key="12">
    <source>
        <dbReference type="Pfam" id="PF01479"/>
    </source>
</evidence>
<evidence type="ECO:0000256" key="9">
    <source>
        <dbReference type="ARBA" id="ARBA00048248"/>
    </source>
</evidence>